<feature type="region of interest" description="Disordered" evidence="1">
    <location>
        <begin position="176"/>
        <end position="200"/>
    </location>
</feature>
<feature type="compositionally biased region" description="Polar residues" evidence="1">
    <location>
        <begin position="218"/>
        <end position="235"/>
    </location>
</feature>
<evidence type="ECO:0000313" key="2">
    <source>
        <dbReference type="EMBL" id="VDP92574.1"/>
    </source>
</evidence>
<gene>
    <name evidence="2" type="ORF">ECPE_LOCUS15302</name>
</gene>
<accession>A0A183B7W7</accession>
<dbReference type="AlphaFoldDB" id="A0A183B7W7"/>
<evidence type="ECO:0000313" key="4">
    <source>
        <dbReference type="WBParaSite" id="ECPE_0001534201-mRNA-1"/>
    </source>
</evidence>
<dbReference type="EMBL" id="UZAN01060145">
    <property type="protein sequence ID" value="VDP92574.1"/>
    <property type="molecule type" value="Genomic_DNA"/>
</dbReference>
<dbReference type="Proteomes" id="UP000272942">
    <property type="component" value="Unassembled WGS sequence"/>
</dbReference>
<organism evidence="4">
    <name type="scientific">Echinostoma caproni</name>
    <dbReference type="NCBI Taxonomy" id="27848"/>
    <lineage>
        <taxon>Eukaryota</taxon>
        <taxon>Metazoa</taxon>
        <taxon>Spiralia</taxon>
        <taxon>Lophotrochozoa</taxon>
        <taxon>Platyhelminthes</taxon>
        <taxon>Trematoda</taxon>
        <taxon>Digenea</taxon>
        <taxon>Plagiorchiida</taxon>
        <taxon>Echinostomata</taxon>
        <taxon>Echinostomatoidea</taxon>
        <taxon>Echinostomatidae</taxon>
        <taxon>Echinostoma</taxon>
    </lineage>
</organism>
<name>A0A183B7W7_9TREM</name>
<dbReference type="WBParaSite" id="ECPE_0001534201-mRNA-1">
    <property type="protein sequence ID" value="ECPE_0001534201-mRNA-1"/>
    <property type="gene ID" value="ECPE_0001534201"/>
</dbReference>
<reference evidence="4" key="1">
    <citation type="submission" date="2016-06" db="UniProtKB">
        <authorList>
            <consortium name="WormBaseParasite"/>
        </authorList>
    </citation>
    <scope>IDENTIFICATION</scope>
</reference>
<feature type="region of interest" description="Disordered" evidence="1">
    <location>
        <begin position="218"/>
        <end position="265"/>
    </location>
</feature>
<sequence length="313" mass="34226">MMHLTQSGDHLISLPEQASWSQIGLATWNANLLQKSTRGLWTLDSGRNSAIRPRSTDPAIHTFAWRKVPNRVASARQFESDDCFTQDGDETYGPESPSIECPLQLVTWSVDHQLRFYPVQRSLTNTNREPLSRAPSLSTTSKHIRQGSGVVELTGPMPCASGSVLAATTSTNANITSTCPRPMTTSTSSSSATTTTTTTAAITTPVMEPRPHAIRRLQSSTGASTKYKSGDTPASSVRGEDTHSRPGISKWSSSGLMGLTNESRDRSKTIKHAVEYDIPYYDMQQYTASLERLKCQKEAEKYVGPPYADAISH</sequence>
<protein>
    <submittedName>
        <fullName evidence="4">WD_REPEATS_REGION domain-containing protein</fullName>
    </submittedName>
</protein>
<keyword evidence="3" id="KW-1185">Reference proteome</keyword>
<proteinExistence type="predicted"/>
<evidence type="ECO:0000313" key="3">
    <source>
        <dbReference type="Proteomes" id="UP000272942"/>
    </source>
</evidence>
<evidence type="ECO:0000256" key="1">
    <source>
        <dbReference type="SAM" id="MobiDB-lite"/>
    </source>
</evidence>
<reference evidence="2 3" key="2">
    <citation type="submission" date="2018-11" db="EMBL/GenBank/DDBJ databases">
        <authorList>
            <consortium name="Pathogen Informatics"/>
        </authorList>
    </citation>
    <scope>NUCLEOTIDE SEQUENCE [LARGE SCALE GENOMIC DNA]</scope>
    <source>
        <strain evidence="2 3">Egypt</strain>
    </source>
</reference>